<protein>
    <recommendedName>
        <fullName evidence="1">GP-PDE domain-containing protein</fullName>
    </recommendedName>
</protein>
<dbReference type="Gene3D" id="3.20.20.190">
    <property type="entry name" value="Phosphatidylinositol (PI) phosphodiesterase"/>
    <property type="match status" value="1"/>
</dbReference>
<evidence type="ECO:0000259" key="1">
    <source>
        <dbReference type="PROSITE" id="PS51704"/>
    </source>
</evidence>
<sequence length="194" mass="21792">MHDKSTRRTADQELVIKESTLKKLKSLDVGLWKGMKWKGETIPTLEEVLEEIPENKSIFIEIKTGTESIDPLIEDIQKSKIDSGCITVISFHQEVVKEVKQSMESLNVNLLIAFSGPEEVSNEEVLQKLTEFKLDGVGAENHSRLSHAFVAPILEANKKVHVWTVDDIEQAKIYKELGLSSITTNVPQLIRSAL</sequence>
<dbReference type="Pfam" id="PF03009">
    <property type="entry name" value="GDPD"/>
    <property type="match status" value="1"/>
</dbReference>
<reference evidence="2" key="1">
    <citation type="submission" date="2018-05" db="EMBL/GenBank/DDBJ databases">
        <authorList>
            <person name="Lanie J.A."/>
            <person name="Ng W.-L."/>
            <person name="Kazmierczak K.M."/>
            <person name="Andrzejewski T.M."/>
            <person name="Davidsen T.M."/>
            <person name="Wayne K.J."/>
            <person name="Tettelin H."/>
            <person name="Glass J.I."/>
            <person name="Rusch D."/>
            <person name="Podicherti R."/>
            <person name="Tsui H.-C.T."/>
            <person name="Winkler M.E."/>
        </authorList>
    </citation>
    <scope>NUCLEOTIDE SEQUENCE</scope>
</reference>
<dbReference type="PANTHER" id="PTHR46211:SF1">
    <property type="entry name" value="GLYCEROPHOSPHODIESTER PHOSPHODIESTERASE, CYTOPLASMIC"/>
    <property type="match status" value="1"/>
</dbReference>
<dbReference type="AlphaFoldDB" id="A0A381PY38"/>
<dbReference type="GO" id="GO:0008081">
    <property type="term" value="F:phosphoric diester hydrolase activity"/>
    <property type="evidence" value="ECO:0007669"/>
    <property type="project" value="InterPro"/>
</dbReference>
<evidence type="ECO:0000313" key="2">
    <source>
        <dbReference type="EMBL" id="SUZ71544.1"/>
    </source>
</evidence>
<accession>A0A381PY38</accession>
<proteinExistence type="predicted"/>
<dbReference type="SUPFAM" id="SSF51695">
    <property type="entry name" value="PLC-like phosphodiesterases"/>
    <property type="match status" value="1"/>
</dbReference>
<dbReference type="EMBL" id="UINC01001125">
    <property type="protein sequence ID" value="SUZ71544.1"/>
    <property type="molecule type" value="Genomic_DNA"/>
</dbReference>
<dbReference type="PANTHER" id="PTHR46211">
    <property type="entry name" value="GLYCEROPHOSPHORYL DIESTER PHOSPHODIESTERASE"/>
    <property type="match status" value="1"/>
</dbReference>
<feature type="domain" description="GP-PDE" evidence="1">
    <location>
        <begin position="1"/>
        <end position="194"/>
    </location>
</feature>
<dbReference type="InterPro" id="IPR030395">
    <property type="entry name" value="GP_PDE_dom"/>
</dbReference>
<dbReference type="PROSITE" id="PS51704">
    <property type="entry name" value="GP_PDE"/>
    <property type="match status" value="1"/>
</dbReference>
<name>A0A381PY38_9ZZZZ</name>
<dbReference type="InterPro" id="IPR017946">
    <property type="entry name" value="PLC-like_Pdiesterase_TIM-brl"/>
</dbReference>
<gene>
    <name evidence="2" type="ORF">METZ01_LOCUS24398</name>
</gene>
<organism evidence="2">
    <name type="scientific">marine metagenome</name>
    <dbReference type="NCBI Taxonomy" id="408172"/>
    <lineage>
        <taxon>unclassified sequences</taxon>
        <taxon>metagenomes</taxon>
        <taxon>ecological metagenomes</taxon>
    </lineage>
</organism>
<dbReference type="GO" id="GO:0006629">
    <property type="term" value="P:lipid metabolic process"/>
    <property type="evidence" value="ECO:0007669"/>
    <property type="project" value="InterPro"/>
</dbReference>